<dbReference type="AlphaFoldDB" id="A0A284RUV7"/>
<reference evidence="2" key="1">
    <citation type="journal article" date="2017" name="Nat. Ecol. Evol.">
        <title>Genome expansion and lineage-specific genetic innovations in the forest pathogenic fungi Armillaria.</title>
        <authorList>
            <person name="Sipos G."/>
            <person name="Prasanna A.N."/>
            <person name="Walter M.C."/>
            <person name="O'Connor E."/>
            <person name="Balint B."/>
            <person name="Krizsan K."/>
            <person name="Kiss B."/>
            <person name="Hess J."/>
            <person name="Varga T."/>
            <person name="Slot J."/>
            <person name="Riley R."/>
            <person name="Boka B."/>
            <person name="Rigling D."/>
            <person name="Barry K."/>
            <person name="Lee J."/>
            <person name="Mihaltcheva S."/>
            <person name="LaButti K."/>
            <person name="Lipzen A."/>
            <person name="Waldron R."/>
            <person name="Moloney N.M."/>
            <person name="Sperisen C."/>
            <person name="Kredics L."/>
            <person name="Vagvoelgyi C."/>
            <person name="Patrignani A."/>
            <person name="Fitzpatrick D."/>
            <person name="Nagy I."/>
            <person name="Doyle S."/>
            <person name="Anderson J.B."/>
            <person name="Grigoriev I.V."/>
            <person name="Gueldener U."/>
            <person name="Muensterkoetter M."/>
            <person name="Nagy L.G."/>
        </authorList>
    </citation>
    <scope>NUCLEOTIDE SEQUENCE [LARGE SCALE GENOMIC DNA]</scope>
    <source>
        <strain evidence="2">C18/9</strain>
    </source>
</reference>
<dbReference type="EMBL" id="FUEG01000017">
    <property type="protein sequence ID" value="SJL12495.1"/>
    <property type="molecule type" value="Genomic_DNA"/>
</dbReference>
<evidence type="ECO:0000313" key="2">
    <source>
        <dbReference type="Proteomes" id="UP000219338"/>
    </source>
</evidence>
<accession>A0A284RUV7</accession>
<dbReference type="Proteomes" id="UP000219338">
    <property type="component" value="Unassembled WGS sequence"/>
</dbReference>
<dbReference type="OrthoDB" id="3095422at2759"/>
<name>A0A284RUV7_ARMOS</name>
<keyword evidence="2" id="KW-1185">Reference proteome</keyword>
<sequence length="220" mass="24534">MLAPILRHMHNSNNSFGWSGKTAFEASSNPLILWTRKLVPTGTHAAKISLEFWNPFYVAGLSRRSTNEKAPRCVLSEANGGETTADEGGGQEQEVSAASSCVSFHIQHMWSQPPHGSLPRESRPSHLFLPVSPRVSLSSDYKYLVVSERMLVALTEPPEHILFVPTLDTMDLIILDYIDVVVVLDYMDCLHTNSDLQTLLLYYLMYHSFSHPALIHAAQG</sequence>
<evidence type="ECO:0000313" key="1">
    <source>
        <dbReference type="EMBL" id="SJL12495.1"/>
    </source>
</evidence>
<protein>
    <submittedName>
        <fullName evidence="1">Uncharacterized protein</fullName>
    </submittedName>
</protein>
<organism evidence="1 2">
    <name type="scientific">Armillaria ostoyae</name>
    <name type="common">Armillaria root rot fungus</name>
    <dbReference type="NCBI Taxonomy" id="47428"/>
    <lineage>
        <taxon>Eukaryota</taxon>
        <taxon>Fungi</taxon>
        <taxon>Dikarya</taxon>
        <taxon>Basidiomycota</taxon>
        <taxon>Agaricomycotina</taxon>
        <taxon>Agaricomycetes</taxon>
        <taxon>Agaricomycetidae</taxon>
        <taxon>Agaricales</taxon>
        <taxon>Marasmiineae</taxon>
        <taxon>Physalacriaceae</taxon>
        <taxon>Armillaria</taxon>
    </lineage>
</organism>
<proteinExistence type="predicted"/>
<gene>
    <name evidence="1" type="ORF">ARMOST_15922</name>
</gene>